<dbReference type="InterPro" id="IPR012337">
    <property type="entry name" value="RNaseH-like_sf"/>
</dbReference>
<dbReference type="AlphaFoldDB" id="A0A4S8LI57"/>
<dbReference type="Proteomes" id="UP000297245">
    <property type="component" value="Unassembled WGS sequence"/>
</dbReference>
<dbReference type="SUPFAM" id="SSF53098">
    <property type="entry name" value="Ribonuclease H-like"/>
    <property type="match status" value="1"/>
</dbReference>
<gene>
    <name evidence="2" type="ORF">K435DRAFT_803641</name>
</gene>
<reference evidence="2 3" key="1">
    <citation type="journal article" date="2019" name="Nat. Ecol. Evol.">
        <title>Megaphylogeny resolves global patterns of mushroom evolution.</title>
        <authorList>
            <person name="Varga T."/>
            <person name="Krizsan K."/>
            <person name="Foldi C."/>
            <person name="Dima B."/>
            <person name="Sanchez-Garcia M."/>
            <person name="Sanchez-Ramirez S."/>
            <person name="Szollosi G.J."/>
            <person name="Szarkandi J.G."/>
            <person name="Papp V."/>
            <person name="Albert L."/>
            <person name="Andreopoulos W."/>
            <person name="Angelini C."/>
            <person name="Antonin V."/>
            <person name="Barry K.W."/>
            <person name="Bougher N.L."/>
            <person name="Buchanan P."/>
            <person name="Buyck B."/>
            <person name="Bense V."/>
            <person name="Catcheside P."/>
            <person name="Chovatia M."/>
            <person name="Cooper J."/>
            <person name="Damon W."/>
            <person name="Desjardin D."/>
            <person name="Finy P."/>
            <person name="Geml J."/>
            <person name="Haridas S."/>
            <person name="Hughes K."/>
            <person name="Justo A."/>
            <person name="Karasinski D."/>
            <person name="Kautmanova I."/>
            <person name="Kiss B."/>
            <person name="Kocsube S."/>
            <person name="Kotiranta H."/>
            <person name="LaButti K.M."/>
            <person name="Lechner B.E."/>
            <person name="Liimatainen K."/>
            <person name="Lipzen A."/>
            <person name="Lukacs Z."/>
            <person name="Mihaltcheva S."/>
            <person name="Morgado L.N."/>
            <person name="Niskanen T."/>
            <person name="Noordeloos M.E."/>
            <person name="Ohm R.A."/>
            <person name="Ortiz-Santana B."/>
            <person name="Ovrebo C."/>
            <person name="Racz N."/>
            <person name="Riley R."/>
            <person name="Savchenko A."/>
            <person name="Shiryaev A."/>
            <person name="Soop K."/>
            <person name="Spirin V."/>
            <person name="Szebenyi C."/>
            <person name="Tomsovsky M."/>
            <person name="Tulloss R.E."/>
            <person name="Uehling J."/>
            <person name="Grigoriev I.V."/>
            <person name="Vagvolgyi C."/>
            <person name="Papp T."/>
            <person name="Martin F.M."/>
            <person name="Miettinen O."/>
            <person name="Hibbett D.S."/>
            <person name="Nagy L.G."/>
        </authorList>
    </citation>
    <scope>NUCLEOTIDE SEQUENCE [LARGE SCALE GENOMIC DNA]</scope>
    <source>
        <strain evidence="2 3">CBS 962.96</strain>
    </source>
</reference>
<protein>
    <submittedName>
        <fullName evidence="2">Uncharacterized protein</fullName>
    </submittedName>
</protein>
<sequence length="422" mass="48101">MQRKFTLNMDMPINKCTRVCAKESFVQINAADVQMDLGHCQRKMQRKLIAQINTDSLNSRVTAQMDRSMINRCSVLSRKWIRGPEKKTERSKIEYIWGQTVFNIERIINDPENDYPSPVKKEILAVLNRRHSQLFHPGGRLYNGAYLVGAYLNPDFLSKWRVTRSNIQHTTSLYAGMVVPRKELKAYSRRRFPFNGHFERNSSTQGIIGWWKICCSEEDGAVILPWYSYHSSYKQYLAMKIYSMCVNSMADERTASTFTWMTPATHNSMSVNTMGAKTMIYQFYRAEESYGCKSESQSHASKSKKFFELKNALSGPKLQERDEESEKAAEEKVAEAGSLDDSWLDEEPDGEIYFGPSPSLLNAANVVNPDSFEFTSILADKEMLRPGAPGSSMASIAYNSGTFGEDNDFSSKRVTSFLTLLE</sequence>
<evidence type="ECO:0000313" key="2">
    <source>
        <dbReference type="EMBL" id="THU88268.1"/>
    </source>
</evidence>
<evidence type="ECO:0000256" key="1">
    <source>
        <dbReference type="SAM" id="MobiDB-lite"/>
    </source>
</evidence>
<dbReference type="EMBL" id="ML179415">
    <property type="protein sequence ID" value="THU88268.1"/>
    <property type="molecule type" value="Genomic_DNA"/>
</dbReference>
<keyword evidence="3" id="KW-1185">Reference proteome</keyword>
<dbReference type="OrthoDB" id="3236755at2759"/>
<accession>A0A4S8LI57</accession>
<name>A0A4S8LI57_DENBC</name>
<proteinExistence type="predicted"/>
<organism evidence="2 3">
    <name type="scientific">Dendrothele bispora (strain CBS 962.96)</name>
    <dbReference type="NCBI Taxonomy" id="1314807"/>
    <lineage>
        <taxon>Eukaryota</taxon>
        <taxon>Fungi</taxon>
        <taxon>Dikarya</taxon>
        <taxon>Basidiomycota</taxon>
        <taxon>Agaricomycotina</taxon>
        <taxon>Agaricomycetes</taxon>
        <taxon>Agaricomycetidae</taxon>
        <taxon>Agaricales</taxon>
        <taxon>Agaricales incertae sedis</taxon>
        <taxon>Dendrothele</taxon>
    </lineage>
</organism>
<feature type="compositionally biased region" description="Basic and acidic residues" evidence="1">
    <location>
        <begin position="318"/>
        <end position="334"/>
    </location>
</feature>
<feature type="region of interest" description="Disordered" evidence="1">
    <location>
        <begin position="316"/>
        <end position="348"/>
    </location>
</feature>
<evidence type="ECO:0000313" key="3">
    <source>
        <dbReference type="Proteomes" id="UP000297245"/>
    </source>
</evidence>